<evidence type="ECO:0000313" key="2">
    <source>
        <dbReference type="EMBL" id="XDJ53225.1"/>
    </source>
</evidence>
<sequence length="82" mass="9061">MDTPPHTPANTRPFFASNALVRVPDICRDPKTGQPGILPISRSTWYEWVKQGIAPPGMRIGGRTVVWRLSDIQAMAKAQSDC</sequence>
<proteinExistence type="predicted"/>
<dbReference type="InterPro" id="IPR041657">
    <property type="entry name" value="HTH_17"/>
</dbReference>
<feature type="domain" description="Helix-turn-helix" evidence="1">
    <location>
        <begin position="37"/>
        <end position="79"/>
    </location>
</feature>
<dbReference type="RefSeq" id="WP_368644377.1">
    <property type="nucleotide sequence ID" value="NZ_CP158256.1"/>
</dbReference>
<organism evidence="2">
    <name type="scientific">Castellaniella ginsengisoli</name>
    <dbReference type="NCBI Taxonomy" id="546114"/>
    <lineage>
        <taxon>Bacteria</taxon>
        <taxon>Pseudomonadati</taxon>
        <taxon>Pseudomonadota</taxon>
        <taxon>Betaproteobacteria</taxon>
        <taxon>Burkholderiales</taxon>
        <taxon>Alcaligenaceae</taxon>
        <taxon>Castellaniella</taxon>
    </lineage>
</organism>
<protein>
    <submittedName>
        <fullName evidence="2">Helix-turn-helix domain-containing protein</fullName>
    </submittedName>
</protein>
<reference evidence="2" key="1">
    <citation type="submission" date="2024-05" db="EMBL/GenBank/DDBJ databases">
        <authorList>
            <person name="Luo Y.-C."/>
            <person name="Nicholds J."/>
            <person name="Mortimer T."/>
            <person name="Maboni G."/>
        </authorList>
    </citation>
    <scope>NUCLEOTIDE SEQUENCE</scope>
    <source>
        <strain evidence="2">150964</strain>
    </source>
</reference>
<dbReference type="AlphaFoldDB" id="A0AB39DGJ8"/>
<gene>
    <name evidence="2" type="ORF">ABRZ01_01570</name>
</gene>
<dbReference type="EMBL" id="CP158256">
    <property type="protein sequence ID" value="XDJ53225.1"/>
    <property type="molecule type" value="Genomic_DNA"/>
</dbReference>
<dbReference type="Pfam" id="PF12728">
    <property type="entry name" value="HTH_17"/>
    <property type="match status" value="1"/>
</dbReference>
<accession>A0AB39DGJ8</accession>
<name>A0AB39DGJ8_9BURK</name>
<evidence type="ECO:0000259" key="1">
    <source>
        <dbReference type="Pfam" id="PF12728"/>
    </source>
</evidence>